<sequence length="44" mass="5027">MIGKQFGTNLYRRLSMTPLSTNIYPAIGYQPSNFRTPLPRQLPS</sequence>
<gene>
    <name evidence="1" type="ORF">KQP761_LOCUS20811</name>
</gene>
<dbReference type="AlphaFoldDB" id="A0A815ZP78"/>
<feature type="non-terminal residue" evidence="1">
    <location>
        <position position="1"/>
    </location>
</feature>
<evidence type="ECO:0000313" key="2">
    <source>
        <dbReference type="Proteomes" id="UP000663834"/>
    </source>
</evidence>
<dbReference type="Proteomes" id="UP000663834">
    <property type="component" value="Unassembled WGS sequence"/>
</dbReference>
<proteinExistence type="predicted"/>
<accession>A0A815ZP78</accession>
<organism evidence="1 2">
    <name type="scientific">Rotaria magnacalcarata</name>
    <dbReference type="NCBI Taxonomy" id="392030"/>
    <lineage>
        <taxon>Eukaryota</taxon>
        <taxon>Metazoa</taxon>
        <taxon>Spiralia</taxon>
        <taxon>Gnathifera</taxon>
        <taxon>Rotifera</taxon>
        <taxon>Eurotatoria</taxon>
        <taxon>Bdelloidea</taxon>
        <taxon>Philodinida</taxon>
        <taxon>Philodinidae</taxon>
        <taxon>Rotaria</taxon>
    </lineage>
</organism>
<dbReference type="EMBL" id="CAJNOW010010737">
    <property type="protein sequence ID" value="CAF1587303.1"/>
    <property type="molecule type" value="Genomic_DNA"/>
</dbReference>
<comment type="caution">
    <text evidence="1">The sequence shown here is derived from an EMBL/GenBank/DDBJ whole genome shotgun (WGS) entry which is preliminary data.</text>
</comment>
<protein>
    <submittedName>
        <fullName evidence="1">Uncharacterized protein</fullName>
    </submittedName>
</protein>
<reference evidence="1" key="1">
    <citation type="submission" date="2021-02" db="EMBL/GenBank/DDBJ databases">
        <authorList>
            <person name="Nowell W R."/>
        </authorList>
    </citation>
    <scope>NUCLEOTIDE SEQUENCE</scope>
</reference>
<name>A0A815ZP78_9BILA</name>
<evidence type="ECO:0000313" key="1">
    <source>
        <dbReference type="EMBL" id="CAF1587303.1"/>
    </source>
</evidence>